<evidence type="ECO:0000256" key="1">
    <source>
        <dbReference type="SAM" id="SignalP"/>
    </source>
</evidence>
<name>A0A6L5XCY6_9BACT</name>
<comment type="caution">
    <text evidence="2">The sequence shown here is derived from an EMBL/GenBank/DDBJ whole genome shotgun (WGS) entry which is preliminary data.</text>
</comment>
<gene>
    <name evidence="2" type="ORF">FYJ29_04020</name>
</gene>
<accession>A0A6L5XCY6</accession>
<evidence type="ECO:0000313" key="3">
    <source>
        <dbReference type="Proteomes" id="UP000483362"/>
    </source>
</evidence>
<dbReference type="AlphaFoldDB" id="A0A6L5XCY6"/>
<dbReference type="EMBL" id="VULT01000004">
    <property type="protein sequence ID" value="MSS16936.1"/>
    <property type="molecule type" value="Genomic_DNA"/>
</dbReference>
<feature type="signal peptide" evidence="1">
    <location>
        <begin position="1"/>
        <end position="20"/>
    </location>
</feature>
<feature type="chain" id="PRO_5026759723" evidence="1">
    <location>
        <begin position="21"/>
        <end position="429"/>
    </location>
</feature>
<sequence>MRKTLIGISLLLLGATAATAQDATYFITHMSQLTQLWQSAGLTAKYPYRYALVDIDGDGASELWLRSYDGMDQAIVAGAKGKKPALLAATNGSQLITVKGSCVILDETVDNTTSLFTYTPVKGSAKGTVVTDKRTVKGDTYGPDAQYKHQYTVEGMNDAKKANKYAKNILKKANRSKAIDAEQLTWAPITDMGLYWASNTTRRERPVMLTADIEGNRFAYDPATLDNAQPYKYMAFKSTVNEIVPAGTGSFQLKKAALKTKMFRGYASHEVFPIAFTAATRKSHSFVPFSRWKSGEKKQSMSTGTKNSIEALYDRSIVRDQWLAQWTDKNSRRGAAAATVYNVYAVWMDGAQISPLTAIVLMKGDAVEATYDVRSDVKQPVNYVDNVPEIQCVCSTPDTPVELYIHQVIDGKACNIVLDQAAGYLLRVR</sequence>
<keyword evidence="1" id="KW-0732">Signal</keyword>
<keyword evidence="3" id="KW-1185">Reference proteome</keyword>
<proteinExistence type="predicted"/>
<dbReference type="RefSeq" id="WP_154328391.1">
    <property type="nucleotide sequence ID" value="NZ_CP045696.1"/>
</dbReference>
<organism evidence="2 3">
    <name type="scientific">Sodaliphilus pleomorphus</name>
    <dbReference type="NCBI Taxonomy" id="2606626"/>
    <lineage>
        <taxon>Bacteria</taxon>
        <taxon>Pseudomonadati</taxon>
        <taxon>Bacteroidota</taxon>
        <taxon>Bacteroidia</taxon>
        <taxon>Bacteroidales</taxon>
        <taxon>Muribaculaceae</taxon>
        <taxon>Sodaliphilus</taxon>
    </lineage>
</organism>
<protein>
    <submittedName>
        <fullName evidence="2">Uncharacterized protein</fullName>
    </submittedName>
</protein>
<evidence type="ECO:0000313" key="2">
    <source>
        <dbReference type="EMBL" id="MSS16936.1"/>
    </source>
</evidence>
<dbReference type="Proteomes" id="UP000483362">
    <property type="component" value="Unassembled WGS sequence"/>
</dbReference>
<reference evidence="2 3" key="1">
    <citation type="submission" date="2019-08" db="EMBL/GenBank/DDBJ databases">
        <title>In-depth cultivation of the pig gut microbiome towards novel bacterial diversity and tailored functional studies.</title>
        <authorList>
            <person name="Wylensek D."/>
            <person name="Hitch T.C.A."/>
            <person name="Clavel T."/>
        </authorList>
    </citation>
    <scope>NUCLEOTIDE SEQUENCE [LARGE SCALE GENOMIC DNA]</scope>
    <source>
        <strain evidence="2 3">Oil-RF-744-WCA-WT-10</strain>
    </source>
</reference>